<dbReference type="PANTHER" id="PTHR24421:SF10">
    <property type="entry name" value="NITRATE_NITRITE SENSOR PROTEIN NARQ"/>
    <property type="match status" value="1"/>
</dbReference>
<dbReference type="InterPro" id="IPR036890">
    <property type="entry name" value="HATPase_C_sf"/>
</dbReference>
<organism evidence="11 12">
    <name type="scientific">Alloiococcus otitis ATCC 51267</name>
    <dbReference type="NCBI Taxonomy" id="883081"/>
    <lineage>
        <taxon>Bacteria</taxon>
        <taxon>Bacillati</taxon>
        <taxon>Bacillota</taxon>
        <taxon>Bacilli</taxon>
        <taxon>Lactobacillales</taxon>
        <taxon>Carnobacteriaceae</taxon>
        <taxon>Alloiococcus</taxon>
    </lineage>
</organism>
<feature type="transmembrane region" description="Helical" evidence="9">
    <location>
        <begin position="117"/>
        <end position="135"/>
    </location>
</feature>
<evidence type="ECO:0000256" key="7">
    <source>
        <dbReference type="ARBA" id="ARBA00022840"/>
    </source>
</evidence>
<dbReference type="STRING" id="883081.HMPREF9698_00407"/>
<evidence type="ECO:0000256" key="6">
    <source>
        <dbReference type="ARBA" id="ARBA00022777"/>
    </source>
</evidence>
<evidence type="ECO:0000256" key="9">
    <source>
        <dbReference type="SAM" id="Phobius"/>
    </source>
</evidence>
<keyword evidence="8" id="KW-0902">Two-component regulatory system</keyword>
<dbReference type="Pfam" id="PF07730">
    <property type="entry name" value="HisKA_3"/>
    <property type="match status" value="1"/>
</dbReference>
<sequence length="370" mass="42204">MVNFWPNFILIFLSWFITAMAFSFGQFGLVLSLAFFLTFFLLPILRKPFRSLATWLLPLMLALLSFETNQPSFIVLIFMFLFSYLVKDFKHNQVLLFALYSYTLTAIRLVTSSHWPALAVVSLSWLFLGLVAWHYTSLKDLNQKQAGQISQLEDLLTMLKKESVAMDDHIRQEERNRLAREIHDSVGHRLTALLKQLEVARLKEDDPSTRGQLAQLKKLAQTSLYETRMAVQTMQTEEVSGIPAIIQLIRKLEIESQLNLTIKLGANVLGLSLSNDQAVAIYRTVQEALTNMMRHSQVKKAEITISLVASRDIRFQVDHPLQKPVKIKEGFGLTNIRSRLTQLNGHLTLDQSDQTFSVIGQIPLGGYIHD</sequence>
<dbReference type="AlphaFoldDB" id="K9EXX8"/>
<keyword evidence="4" id="KW-0808">Transferase</keyword>
<dbReference type="Gene3D" id="3.30.565.10">
    <property type="entry name" value="Histidine kinase-like ATPase, C-terminal domain"/>
    <property type="match status" value="1"/>
</dbReference>
<evidence type="ECO:0000256" key="3">
    <source>
        <dbReference type="ARBA" id="ARBA00022553"/>
    </source>
</evidence>
<dbReference type="InterPro" id="IPR011712">
    <property type="entry name" value="Sig_transdc_His_kin_sub3_dim/P"/>
</dbReference>
<dbReference type="eggNOG" id="COG4585">
    <property type="taxonomic scope" value="Bacteria"/>
</dbReference>
<name>K9EXX8_9LACT</name>
<evidence type="ECO:0000256" key="1">
    <source>
        <dbReference type="ARBA" id="ARBA00000085"/>
    </source>
</evidence>
<dbReference type="GO" id="GO:0016020">
    <property type="term" value="C:membrane"/>
    <property type="evidence" value="ECO:0007669"/>
    <property type="project" value="InterPro"/>
</dbReference>
<evidence type="ECO:0000256" key="4">
    <source>
        <dbReference type="ARBA" id="ARBA00022679"/>
    </source>
</evidence>
<comment type="catalytic activity">
    <reaction evidence="1">
        <text>ATP + protein L-histidine = ADP + protein N-phospho-L-histidine.</text>
        <dbReference type="EC" id="2.7.13.3"/>
    </reaction>
</comment>
<dbReference type="EC" id="2.7.13.3" evidence="2"/>
<proteinExistence type="predicted"/>
<comment type="caution">
    <text evidence="11">The sequence shown here is derived from an EMBL/GenBank/DDBJ whole genome shotgun (WGS) entry which is preliminary data.</text>
</comment>
<dbReference type="GO" id="GO:0005524">
    <property type="term" value="F:ATP binding"/>
    <property type="evidence" value="ECO:0007669"/>
    <property type="project" value="UniProtKB-KW"/>
</dbReference>
<keyword evidence="12" id="KW-1185">Reference proteome</keyword>
<dbReference type="GO" id="GO:0000155">
    <property type="term" value="F:phosphorelay sensor kinase activity"/>
    <property type="evidence" value="ECO:0007669"/>
    <property type="project" value="InterPro"/>
</dbReference>
<dbReference type="PANTHER" id="PTHR24421">
    <property type="entry name" value="NITRATE/NITRITE SENSOR PROTEIN NARX-RELATED"/>
    <property type="match status" value="1"/>
</dbReference>
<protein>
    <recommendedName>
        <fullName evidence="2">histidine kinase</fullName>
        <ecNumber evidence="2">2.7.13.3</ecNumber>
    </recommendedName>
</protein>
<feature type="transmembrane region" description="Helical" evidence="9">
    <location>
        <begin position="94"/>
        <end position="111"/>
    </location>
</feature>
<dbReference type="GO" id="GO:0046983">
    <property type="term" value="F:protein dimerization activity"/>
    <property type="evidence" value="ECO:0007669"/>
    <property type="project" value="InterPro"/>
</dbReference>
<reference evidence="11 12" key="1">
    <citation type="submission" date="2012-09" db="EMBL/GenBank/DDBJ databases">
        <title>The Genome Sequence of Alloiococcus otitis ATCC 51267.</title>
        <authorList>
            <consortium name="The Broad Institute Genome Sequencing Platform"/>
            <person name="Earl A."/>
            <person name="Ward D."/>
            <person name="Feldgarden M."/>
            <person name="Gevers D."/>
            <person name="Huys G."/>
            <person name="Walker B."/>
            <person name="Young S.K."/>
            <person name="Zeng Q."/>
            <person name="Gargeya S."/>
            <person name="Fitzgerald M."/>
            <person name="Haas B."/>
            <person name="Abouelleil A."/>
            <person name="Alvarado L."/>
            <person name="Arachchi H.M."/>
            <person name="Berlin A.M."/>
            <person name="Chapman S.B."/>
            <person name="Goldberg J."/>
            <person name="Griggs A."/>
            <person name="Gujja S."/>
            <person name="Hansen M."/>
            <person name="Howarth C."/>
            <person name="Imamovic A."/>
            <person name="Larimer J."/>
            <person name="McCowen C."/>
            <person name="Montmayeur A."/>
            <person name="Murphy C."/>
            <person name="Neiman D."/>
            <person name="Pearson M."/>
            <person name="Priest M."/>
            <person name="Roberts A."/>
            <person name="Saif S."/>
            <person name="Shea T."/>
            <person name="Sisk P."/>
            <person name="Sykes S."/>
            <person name="Wortman J."/>
            <person name="Nusbaum C."/>
            <person name="Birren B."/>
        </authorList>
    </citation>
    <scope>NUCLEOTIDE SEQUENCE [LARGE SCALE GENOMIC DNA]</scope>
    <source>
        <strain evidence="11 12">ATCC 51267</strain>
    </source>
</reference>
<feature type="transmembrane region" description="Helical" evidence="9">
    <location>
        <begin position="12"/>
        <end position="42"/>
    </location>
</feature>
<keyword evidence="3" id="KW-0597">Phosphoprotein</keyword>
<gene>
    <name evidence="11" type="ORF">HMPREF9698_00407</name>
</gene>
<dbReference type="EMBL" id="AGXA01000005">
    <property type="protein sequence ID" value="EKU94095.1"/>
    <property type="molecule type" value="Genomic_DNA"/>
</dbReference>
<dbReference type="CDD" id="cd16917">
    <property type="entry name" value="HATPase_UhpB-NarQ-NarX-like"/>
    <property type="match status" value="1"/>
</dbReference>
<dbReference type="PATRIC" id="fig|883081.3.peg.409"/>
<dbReference type="HOGENOM" id="CLU_000445_20_15_9"/>
<evidence type="ECO:0000256" key="5">
    <source>
        <dbReference type="ARBA" id="ARBA00022741"/>
    </source>
</evidence>
<dbReference type="Proteomes" id="UP000009875">
    <property type="component" value="Unassembled WGS sequence"/>
</dbReference>
<keyword evidence="6" id="KW-0418">Kinase</keyword>
<dbReference type="OrthoDB" id="9760839at2"/>
<accession>K9EXX8</accession>
<evidence type="ECO:0000259" key="10">
    <source>
        <dbReference type="Pfam" id="PF07730"/>
    </source>
</evidence>
<evidence type="ECO:0000313" key="11">
    <source>
        <dbReference type="EMBL" id="EKU94095.1"/>
    </source>
</evidence>
<keyword evidence="9" id="KW-0812">Transmembrane</keyword>
<keyword evidence="7" id="KW-0067">ATP-binding</keyword>
<dbReference type="RefSeq" id="WP_003776846.1">
    <property type="nucleotide sequence ID" value="NZ_JH992957.1"/>
</dbReference>
<keyword evidence="9" id="KW-1133">Transmembrane helix</keyword>
<keyword evidence="9" id="KW-0472">Membrane</keyword>
<keyword evidence="5" id="KW-0547">Nucleotide-binding</keyword>
<feature type="domain" description="Signal transduction histidine kinase subgroup 3 dimerisation and phosphoacceptor" evidence="10">
    <location>
        <begin position="174"/>
        <end position="237"/>
    </location>
</feature>
<evidence type="ECO:0000256" key="8">
    <source>
        <dbReference type="ARBA" id="ARBA00023012"/>
    </source>
</evidence>
<dbReference type="Gene3D" id="1.20.5.1930">
    <property type="match status" value="1"/>
</dbReference>
<evidence type="ECO:0000256" key="2">
    <source>
        <dbReference type="ARBA" id="ARBA00012438"/>
    </source>
</evidence>
<dbReference type="InterPro" id="IPR050482">
    <property type="entry name" value="Sensor_HK_TwoCompSys"/>
</dbReference>
<evidence type="ECO:0000313" key="12">
    <source>
        <dbReference type="Proteomes" id="UP000009875"/>
    </source>
</evidence>